<organism evidence="2 3">
    <name type="scientific">Haploplasma axanthum</name>
    <name type="common">Acholeplasma axanthum</name>
    <dbReference type="NCBI Taxonomy" id="29552"/>
    <lineage>
        <taxon>Bacteria</taxon>
        <taxon>Bacillati</taxon>
        <taxon>Mycoplasmatota</taxon>
        <taxon>Mollicutes</taxon>
        <taxon>Acholeplasmatales</taxon>
        <taxon>Acholeplasmataceae</taxon>
        <taxon>Haploplasma</taxon>
    </lineage>
</organism>
<feature type="transmembrane region" description="Helical" evidence="1">
    <location>
        <begin position="164"/>
        <end position="185"/>
    </location>
</feature>
<dbReference type="Proteomes" id="UP000289841">
    <property type="component" value="Chromosome"/>
</dbReference>
<sequence length="186" mass="21167">MCFTYGIMGIVGGLLIIIASIILETKKNYRFKVSSILYFIGFPLCYLGLNGMSNQLSFKNSDFGQLFLYISLFGVFGTFLGYIINIIDKTNVNIEVNKSLDSFKYPVIIGNVLLFVVTSLMIIYGRFMDYLRLPYYLLLFTPIVLIAIAYLIKKYVKKSFLNNILLITQGISLSIMSLMIIINIYS</sequence>
<evidence type="ECO:0000313" key="2">
    <source>
        <dbReference type="EMBL" id="VEU80462.1"/>
    </source>
</evidence>
<proteinExistence type="predicted"/>
<evidence type="ECO:0000256" key="1">
    <source>
        <dbReference type="SAM" id="Phobius"/>
    </source>
</evidence>
<feature type="transmembrane region" description="Helical" evidence="1">
    <location>
        <begin position="133"/>
        <end position="152"/>
    </location>
</feature>
<evidence type="ECO:0000313" key="3">
    <source>
        <dbReference type="Proteomes" id="UP000289841"/>
    </source>
</evidence>
<accession>A0A449BDF9</accession>
<gene>
    <name evidence="2" type="ORF">NCTC10138_00833</name>
</gene>
<dbReference type="Pfam" id="PF20599">
    <property type="entry name" value="DUF6796"/>
    <property type="match status" value="1"/>
</dbReference>
<dbReference type="InterPro" id="IPR046475">
    <property type="entry name" value="DUF6796"/>
</dbReference>
<feature type="transmembrane region" description="Helical" evidence="1">
    <location>
        <begin position="35"/>
        <end position="54"/>
    </location>
</feature>
<keyword evidence="1" id="KW-1133">Transmembrane helix</keyword>
<feature type="transmembrane region" description="Helical" evidence="1">
    <location>
        <begin position="6"/>
        <end position="23"/>
    </location>
</feature>
<keyword evidence="1" id="KW-0812">Transmembrane</keyword>
<dbReference type="EMBL" id="LR215048">
    <property type="protein sequence ID" value="VEU80462.1"/>
    <property type="molecule type" value="Genomic_DNA"/>
</dbReference>
<keyword evidence="1" id="KW-0472">Membrane</keyword>
<protein>
    <submittedName>
        <fullName evidence="2">Uncharacterized protein</fullName>
    </submittedName>
</protein>
<dbReference type="AlphaFoldDB" id="A0A449BDF9"/>
<name>A0A449BDF9_HAPAX</name>
<keyword evidence="3" id="KW-1185">Reference proteome</keyword>
<reference evidence="2 3" key="1">
    <citation type="submission" date="2019-01" db="EMBL/GenBank/DDBJ databases">
        <authorList>
            <consortium name="Pathogen Informatics"/>
        </authorList>
    </citation>
    <scope>NUCLEOTIDE SEQUENCE [LARGE SCALE GENOMIC DNA]</scope>
    <source>
        <strain evidence="2 3">NCTC10138</strain>
    </source>
</reference>
<feature type="transmembrane region" description="Helical" evidence="1">
    <location>
        <begin position="108"/>
        <end position="127"/>
    </location>
</feature>
<dbReference type="KEGG" id="aaxa:NCTC10138_00833"/>
<dbReference type="RefSeq" id="WP_026390494.1">
    <property type="nucleotide sequence ID" value="NZ_LR215048.1"/>
</dbReference>
<dbReference type="STRING" id="1278311.GCA_000428705_00943"/>
<feature type="transmembrane region" description="Helical" evidence="1">
    <location>
        <begin position="66"/>
        <end position="87"/>
    </location>
</feature>